<evidence type="ECO:0000313" key="3">
    <source>
        <dbReference type="EMBL" id="KEY19272.1"/>
    </source>
</evidence>
<dbReference type="InterPro" id="IPR013431">
    <property type="entry name" value="Delta_60_rpt"/>
</dbReference>
<dbReference type="Proteomes" id="UP000270036">
    <property type="component" value="Chromosome"/>
</dbReference>
<evidence type="ECO:0000313" key="5">
    <source>
        <dbReference type="Proteomes" id="UP000028349"/>
    </source>
</evidence>
<protein>
    <submittedName>
        <fullName evidence="4">Delta-60 repeat domain</fullName>
    </submittedName>
</protein>
<dbReference type="Gene3D" id="2.80.10.50">
    <property type="match status" value="1"/>
</dbReference>
<name>A0A448NQ41_9FLAO</name>
<dbReference type="AlphaFoldDB" id="A0A448NQ41"/>
<dbReference type="KEGG" id="cant:NCTC13489_01032"/>
<evidence type="ECO:0000313" key="6">
    <source>
        <dbReference type="Proteomes" id="UP000270036"/>
    </source>
</evidence>
<organism evidence="4 6">
    <name type="scientific">Kaistella antarctica</name>
    <dbReference type="NCBI Taxonomy" id="266748"/>
    <lineage>
        <taxon>Bacteria</taxon>
        <taxon>Pseudomonadati</taxon>
        <taxon>Bacteroidota</taxon>
        <taxon>Flavobacteriia</taxon>
        <taxon>Flavobacteriales</taxon>
        <taxon>Weeksellaceae</taxon>
        <taxon>Chryseobacterium group</taxon>
        <taxon>Kaistella</taxon>
    </lineage>
</organism>
<feature type="domain" description="Secretion system C-terminal sorting" evidence="2">
    <location>
        <begin position="411"/>
        <end position="474"/>
    </location>
</feature>
<evidence type="ECO:0000256" key="1">
    <source>
        <dbReference type="ARBA" id="ARBA00022729"/>
    </source>
</evidence>
<dbReference type="Pfam" id="PF18962">
    <property type="entry name" value="Por_Secre_tail"/>
    <property type="match status" value="1"/>
</dbReference>
<reference evidence="4 6" key="2">
    <citation type="submission" date="2018-12" db="EMBL/GenBank/DDBJ databases">
        <authorList>
            <consortium name="Pathogen Informatics"/>
        </authorList>
    </citation>
    <scope>NUCLEOTIDE SEQUENCE [LARGE SCALE GENOMIC DNA]</scope>
    <source>
        <strain evidence="4 6">NCTC13489</strain>
    </source>
</reference>
<proteinExistence type="predicted"/>
<dbReference type="STRING" id="266748.HY04_12715"/>
<reference evidence="3 5" key="1">
    <citation type="submission" date="2014-07" db="EMBL/GenBank/DDBJ databases">
        <authorList>
            <person name="Pisani N.G."/>
            <person name="Newman J.D."/>
        </authorList>
    </citation>
    <scope>NUCLEOTIDE SEQUENCE [LARGE SCALE GENOMIC DNA]</scope>
    <source>
        <strain evidence="3 5">LMG 24720</strain>
    </source>
</reference>
<keyword evidence="5" id="KW-1185">Reference proteome</keyword>
<evidence type="ECO:0000313" key="4">
    <source>
        <dbReference type="EMBL" id="VEH98568.1"/>
    </source>
</evidence>
<sequence>MTDMKRFTFFLLALCGIQIFPQITITKDFTFGNNSIFETSFDPNQTILSNNTIILPDHSILQIVSVINNDYILKLSPSGNLDPGFGNNGRLALGVNNFVNAVVQGDKIIVYFGPKSLDHSNYLDSKIVRLHSNGSLDITFGNNGVLNEITESTHPQALSVLVLQDLSLVVTNSAETYPKKFTMNGELDTSFGNNGEINYSYHFPIGQFSNGKIATCNVNSLSSSLFSFFDLNSLSSNTVLDLNNYSCHQNNGFPIQNKTNNSTRITSDGMAYSVFEYQNYPLPDFSRLIVMRDGQLDSSFNGAGFITSQNDEQFLDASSANSLFLTLNQKANQQSLTAYSASGVSLKINNQSEFSLSSGNEIEMKDNYILVNSIVPDANQNLVKMKIEKFIMVDERLSVANNSLKNITVENPVKDFLRISNAENADRFEIYDMQGRMILACKTPENMNTANLTKGLYLLKIYFKSGEHFSQKIIKN</sequence>
<gene>
    <name evidence="3" type="ORF">HY04_12715</name>
    <name evidence="4" type="ORF">NCTC13489_01032</name>
</gene>
<keyword evidence="1" id="KW-0732">Signal</keyword>
<dbReference type="NCBIfam" id="TIGR04183">
    <property type="entry name" value="Por_Secre_tail"/>
    <property type="match status" value="1"/>
</dbReference>
<dbReference type="OrthoDB" id="9805017at2"/>
<dbReference type="EMBL" id="JPEP01000002">
    <property type="protein sequence ID" value="KEY19272.1"/>
    <property type="molecule type" value="Genomic_DNA"/>
</dbReference>
<accession>A0A448NQ41</accession>
<dbReference type="Pfam" id="PF17164">
    <property type="entry name" value="DUF5122"/>
    <property type="match status" value="1"/>
</dbReference>
<dbReference type="Proteomes" id="UP000028349">
    <property type="component" value="Unassembled WGS sequence"/>
</dbReference>
<dbReference type="EMBL" id="LR134441">
    <property type="protein sequence ID" value="VEH98568.1"/>
    <property type="molecule type" value="Genomic_DNA"/>
</dbReference>
<dbReference type="InterPro" id="IPR026444">
    <property type="entry name" value="Secre_tail"/>
</dbReference>
<evidence type="ECO:0000259" key="2">
    <source>
        <dbReference type="Pfam" id="PF18962"/>
    </source>
</evidence>